<keyword evidence="3" id="KW-1185">Reference proteome</keyword>
<protein>
    <submittedName>
        <fullName evidence="2">Uncharacterized protein</fullName>
    </submittedName>
</protein>
<sequence>MKWLQKKISGGLVQHLDFDRKMLHIVQGKGGKDRYVPLSEHLIRGLKVHGCFFQTG</sequence>
<dbReference type="InterPro" id="IPR013762">
    <property type="entry name" value="Integrase-like_cat_sf"/>
</dbReference>
<gene>
    <name evidence="2" type="ORF">SAMN05443429_1021</name>
</gene>
<reference evidence="2 3" key="1">
    <citation type="submission" date="2016-11" db="EMBL/GenBank/DDBJ databases">
        <authorList>
            <person name="Jaros S."/>
            <person name="Januszkiewicz K."/>
            <person name="Wedrychowicz H."/>
        </authorList>
    </citation>
    <scope>NUCLEOTIDE SEQUENCE [LARGE SCALE GENOMIC DNA]</scope>
    <source>
        <strain evidence="2 3">DSM 25479</strain>
    </source>
</reference>
<dbReference type="GO" id="GO:0015074">
    <property type="term" value="P:DNA integration"/>
    <property type="evidence" value="ECO:0007669"/>
    <property type="project" value="InterPro"/>
</dbReference>
<keyword evidence="1" id="KW-0233">DNA recombination</keyword>
<dbReference type="OrthoDB" id="9801717at2"/>
<dbReference type="EMBL" id="FQYI01000002">
    <property type="protein sequence ID" value="SHI48015.1"/>
    <property type="molecule type" value="Genomic_DNA"/>
</dbReference>
<dbReference type="AlphaFoldDB" id="A0A1M6BH31"/>
<dbReference type="InterPro" id="IPR011010">
    <property type="entry name" value="DNA_brk_join_enz"/>
</dbReference>
<dbReference type="Proteomes" id="UP000184335">
    <property type="component" value="Unassembled WGS sequence"/>
</dbReference>
<dbReference type="GO" id="GO:0003677">
    <property type="term" value="F:DNA binding"/>
    <property type="evidence" value="ECO:0007669"/>
    <property type="project" value="InterPro"/>
</dbReference>
<evidence type="ECO:0000313" key="3">
    <source>
        <dbReference type="Proteomes" id="UP000184335"/>
    </source>
</evidence>
<dbReference type="Gene3D" id="1.10.443.10">
    <property type="entry name" value="Intergrase catalytic core"/>
    <property type="match status" value="1"/>
</dbReference>
<dbReference type="SUPFAM" id="SSF56349">
    <property type="entry name" value="DNA breaking-rejoining enzymes"/>
    <property type="match status" value="1"/>
</dbReference>
<evidence type="ECO:0000313" key="2">
    <source>
        <dbReference type="EMBL" id="SHI48015.1"/>
    </source>
</evidence>
<dbReference type="RefSeq" id="WP_159430218.1">
    <property type="nucleotide sequence ID" value="NZ_FQYI01000002.1"/>
</dbReference>
<dbReference type="GO" id="GO:0006310">
    <property type="term" value="P:DNA recombination"/>
    <property type="evidence" value="ECO:0007669"/>
    <property type="project" value="UniProtKB-KW"/>
</dbReference>
<proteinExistence type="predicted"/>
<accession>A0A1M6BH31</accession>
<evidence type="ECO:0000256" key="1">
    <source>
        <dbReference type="ARBA" id="ARBA00023172"/>
    </source>
</evidence>
<name>A0A1M6BH31_9FLAO</name>
<organism evidence="2 3">
    <name type="scientific">Cruoricaptor ignavus</name>
    <dbReference type="NCBI Taxonomy" id="1118202"/>
    <lineage>
        <taxon>Bacteria</taxon>
        <taxon>Pseudomonadati</taxon>
        <taxon>Bacteroidota</taxon>
        <taxon>Flavobacteriia</taxon>
        <taxon>Flavobacteriales</taxon>
        <taxon>Weeksellaceae</taxon>
        <taxon>Cruoricaptor</taxon>
    </lineage>
</organism>